<accession>A0A832H5T7</accession>
<gene>
    <name evidence="1" type="ORF">ENR47_11270</name>
</gene>
<dbReference type="EMBL" id="DSRD01000702">
    <property type="protein sequence ID" value="HGW94847.1"/>
    <property type="molecule type" value="Genomic_DNA"/>
</dbReference>
<name>A0A832H5T7_9CYAN</name>
<organism evidence="1">
    <name type="scientific">Oscillatoriales cyanobacterium SpSt-402</name>
    <dbReference type="NCBI Taxonomy" id="2282168"/>
    <lineage>
        <taxon>Bacteria</taxon>
        <taxon>Bacillati</taxon>
        <taxon>Cyanobacteriota</taxon>
        <taxon>Cyanophyceae</taxon>
        <taxon>Oscillatoriophycideae</taxon>
        <taxon>Oscillatoriales</taxon>
    </lineage>
</organism>
<evidence type="ECO:0008006" key="2">
    <source>
        <dbReference type="Google" id="ProtNLM"/>
    </source>
</evidence>
<comment type="caution">
    <text evidence="1">The sequence shown here is derived from an EMBL/GenBank/DDBJ whole genome shotgun (WGS) entry which is preliminary data.</text>
</comment>
<evidence type="ECO:0000313" key="1">
    <source>
        <dbReference type="EMBL" id="HGW94847.1"/>
    </source>
</evidence>
<reference evidence="1" key="1">
    <citation type="journal article" date="2020" name="mSystems">
        <title>Genome- and Community-Level Interaction Insights into Carbon Utilization and Element Cycling Functions of Hydrothermarchaeota in Hydrothermal Sediment.</title>
        <authorList>
            <person name="Zhou Z."/>
            <person name="Liu Y."/>
            <person name="Xu W."/>
            <person name="Pan J."/>
            <person name="Luo Z.H."/>
            <person name="Li M."/>
        </authorList>
    </citation>
    <scope>NUCLEOTIDE SEQUENCE [LARGE SCALE GENOMIC DNA]</scope>
    <source>
        <strain evidence="1">SpSt-402</strain>
    </source>
</reference>
<sequence length="196" mass="22237">MPEQRNSTPGDFAPQTLIQQAATASLFNLQHLVNLQDQQTARLTALESKLRKELGDDHPKVEQVQQSLAIANQLKQSLQTTSNRVARRPKPICNNWVVSGQVLNQEGVPLAGLRIRVFDRDRKLDKLLGETKTDEFGDFALTYRDRDFAQSGDTIPDLFVMVQDAQGKLLYTSKNSIRYKSSHQDFFEIILNQKPN</sequence>
<proteinExistence type="predicted"/>
<protein>
    <recommendedName>
        <fullName evidence="2">Carboxypeptidase regulatory-like domain-containing protein</fullName>
    </recommendedName>
</protein>
<dbReference type="AlphaFoldDB" id="A0A832H5T7"/>